<feature type="signal peptide" evidence="7">
    <location>
        <begin position="1"/>
        <end position="23"/>
    </location>
</feature>
<feature type="chain" id="PRO_5012855744" description="Cytochrome c domain-containing protein" evidence="7">
    <location>
        <begin position="24"/>
        <end position="126"/>
    </location>
</feature>
<keyword evidence="5 6" id="KW-0408">Iron</keyword>
<gene>
    <name evidence="9" type="ORF">CK498_18870</name>
</gene>
<evidence type="ECO:0000256" key="2">
    <source>
        <dbReference type="ARBA" id="ARBA00022617"/>
    </source>
</evidence>
<evidence type="ECO:0000256" key="6">
    <source>
        <dbReference type="PROSITE-ProRule" id="PRU00433"/>
    </source>
</evidence>
<evidence type="ECO:0000256" key="5">
    <source>
        <dbReference type="ARBA" id="ARBA00023004"/>
    </source>
</evidence>
<dbReference type="Proteomes" id="UP000217771">
    <property type="component" value="Unassembled WGS sequence"/>
</dbReference>
<name>A0A2A2ES48_9GAMM</name>
<dbReference type="Gene3D" id="1.10.760.10">
    <property type="entry name" value="Cytochrome c-like domain"/>
    <property type="match status" value="1"/>
</dbReference>
<sequence length="126" mass="13689">MPPWFLSSAALLGAALISSSALAADVREGERIFRNHCYGCHALQEGVHRAGPSLHEVIGRPVGGLADYDYSAALEAAEFNWDAETLDTFLADPEALLPGNRMVLWGLEDAPRQALIRYLEAQQEAP</sequence>
<evidence type="ECO:0000256" key="7">
    <source>
        <dbReference type="SAM" id="SignalP"/>
    </source>
</evidence>
<dbReference type="PROSITE" id="PS51007">
    <property type="entry name" value="CYTC"/>
    <property type="match status" value="1"/>
</dbReference>
<dbReference type="InterPro" id="IPR002327">
    <property type="entry name" value="Cyt_c_1A/1B"/>
</dbReference>
<evidence type="ECO:0000256" key="1">
    <source>
        <dbReference type="ARBA" id="ARBA00022448"/>
    </source>
</evidence>
<dbReference type="PANTHER" id="PTHR11961">
    <property type="entry name" value="CYTOCHROME C"/>
    <property type="match status" value="1"/>
</dbReference>
<dbReference type="InterPro" id="IPR036909">
    <property type="entry name" value="Cyt_c-like_dom_sf"/>
</dbReference>
<dbReference type="EMBL" id="NSKB01000007">
    <property type="protein sequence ID" value="PAU75209.1"/>
    <property type="molecule type" value="Genomic_DNA"/>
</dbReference>
<dbReference type="SUPFAM" id="SSF46626">
    <property type="entry name" value="Cytochrome c"/>
    <property type="match status" value="1"/>
</dbReference>
<organism evidence="9 10">
    <name type="scientific">Halomonas salipaludis</name>
    <dbReference type="NCBI Taxonomy" id="2032625"/>
    <lineage>
        <taxon>Bacteria</taxon>
        <taxon>Pseudomonadati</taxon>
        <taxon>Pseudomonadota</taxon>
        <taxon>Gammaproteobacteria</taxon>
        <taxon>Oceanospirillales</taxon>
        <taxon>Halomonadaceae</taxon>
        <taxon>Halomonas</taxon>
    </lineage>
</organism>
<evidence type="ECO:0000256" key="4">
    <source>
        <dbReference type="ARBA" id="ARBA00022982"/>
    </source>
</evidence>
<keyword evidence="7" id="KW-0732">Signal</keyword>
<keyword evidence="10" id="KW-1185">Reference proteome</keyword>
<keyword evidence="1" id="KW-0813">Transport</keyword>
<dbReference type="GO" id="GO:0020037">
    <property type="term" value="F:heme binding"/>
    <property type="evidence" value="ECO:0007669"/>
    <property type="project" value="InterPro"/>
</dbReference>
<keyword evidence="2 6" id="KW-0349">Heme</keyword>
<reference evidence="9 10" key="1">
    <citation type="submission" date="2017-08" db="EMBL/GenBank/DDBJ databases">
        <title>Halomonas alkalisoli sp. nov., isolated from saline alkaline soil.</title>
        <authorList>
            <person name="Wang D."/>
            <person name="Zhang G."/>
        </authorList>
    </citation>
    <scope>NUCLEOTIDE SEQUENCE [LARGE SCALE GENOMIC DNA]</scope>
    <source>
        <strain evidence="9 10">WRN001</strain>
    </source>
</reference>
<evidence type="ECO:0000259" key="8">
    <source>
        <dbReference type="PROSITE" id="PS51007"/>
    </source>
</evidence>
<dbReference type="GO" id="GO:0009055">
    <property type="term" value="F:electron transfer activity"/>
    <property type="evidence" value="ECO:0007669"/>
    <property type="project" value="InterPro"/>
</dbReference>
<dbReference type="RefSeq" id="WP_095622404.1">
    <property type="nucleotide sequence ID" value="NZ_NSKB01000007.1"/>
</dbReference>
<keyword evidence="4" id="KW-0249">Electron transport</keyword>
<comment type="caution">
    <text evidence="9">The sequence shown here is derived from an EMBL/GenBank/DDBJ whole genome shotgun (WGS) entry which is preliminary data.</text>
</comment>
<evidence type="ECO:0000256" key="3">
    <source>
        <dbReference type="ARBA" id="ARBA00022723"/>
    </source>
</evidence>
<dbReference type="Pfam" id="PF00034">
    <property type="entry name" value="Cytochrom_C"/>
    <property type="match status" value="1"/>
</dbReference>
<keyword evidence="3 6" id="KW-0479">Metal-binding</keyword>
<dbReference type="AlphaFoldDB" id="A0A2A2ES48"/>
<dbReference type="GO" id="GO:0046872">
    <property type="term" value="F:metal ion binding"/>
    <property type="evidence" value="ECO:0007669"/>
    <property type="project" value="UniProtKB-KW"/>
</dbReference>
<evidence type="ECO:0000313" key="10">
    <source>
        <dbReference type="Proteomes" id="UP000217771"/>
    </source>
</evidence>
<accession>A0A2A2ES48</accession>
<dbReference type="OrthoDB" id="9805828at2"/>
<protein>
    <recommendedName>
        <fullName evidence="8">Cytochrome c domain-containing protein</fullName>
    </recommendedName>
</protein>
<feature type="domain" description="Cytochrome c" evidence="8">
    <location>
        <begin position="24"/>
        <end position="123"/>
    </location>
</feature>
<dbReference type="PRINTS" id="PR00604">
    <property type="entry name" value="CYTCHRMECIAB"/>
</dbReference>
<evidence type="ECO:0000313" key="9">
    <source>
        <dbReference type="EMBL" id="PAU75209.1"/>
    </source>
</evidence>
<proteinExistence type="predicted"/>
<dbReference type="InterPro" id="IPR009056">
    <property type="entry name" value="Cyt_c-like_dom"/>
</dbReference>